<dbReference type="InterPro" id="IPR010905">
    <property type="entry name" value="Glyco_hydro_88"/>
</dbReference>
<dbReference type="Pfam" id="PF07470">
    <property type="entry name" value="Glyco_hydro_88"/>
    <property type="match status" value="1"/>
</dbReference>
<evidence type="ECO:0000256" key="1">
    <source>
        <dbReference type="ARBA" id="ARBA00022801"/>
    </source>
</evidence>
<organism evidence="2 3">
    <name type="scientific">Paenibacillus agaridevorans</name>
    <dbReference type="NCBI Taxonomy" id="171404"/>
    <lineage>
        <taxon>Bacteria</taxon>
        <taxon>Bacillati</taxon>
        <taxon>Bacillota</taxon>
        <taxon>Bacilli</taxon>
        <taxon>Bacillales</taxon>
        <taxon>Paenibacillaceae</taxon>
        <taxon>Paenibacillus</taxon>
    </lineage>
</organism>
<dbReference type="RefSeq" id="WP_258235125.1">
    <property type="nucleotide sequence ID" value="NZ_BDQX01000289.1"/>
</dbReference>
<dbReference type="AlphaFoldDB" id="A0A2R5F1H1"/>
<dbReference type="Proteomes" id="UP000245202">
    <property type="component" value="Unassembled WGS sequence"/>
</dbReference>
<dbReference type="SUPFAM" id="SSF48208">
    <property type="entry name" value="Six-hairpin glycosidases"/>
    <property type="match status" value="1"/>
</dbReference>
<dbReference type="PANTHER" id="PTHR33886">
    <property type="entry name" value="UNSATURATED RHAMNOGALACTURONAN HYDROLASE (EUROFUNG)"/>
    <property type="match status" value="1"/>
</dbReference>
<keyword evidence="1 2" id="KW-0378">Hydrolase</keyword>
<dbReference type="InterPro" id="IPR012341">
    <property type="entry name" value="6hp_glycosidase-like_sf"/>
</dbReference>
<comment type="caution">
    <text evidence="2">The sequence shown here is derived from an EMBL/GenBank/DDBJ whole genome shotgun (WGS) entry which is preliminary data.</text>
</comment>
<dbReference type="InterPro" id="IPR052043">
    <property type="entry name" value="PolySaccharide_Degr_Enz"/>
</dbReference>
<dbReference type="EMBL" id="BDQX01000289">
    <property type="protein sequence ID" value="GBG10053.1"/>
    <property type="molecule type" value="Genomic_DNA"/>
</dbReference>
<dbReference type="Gene3D" id="1.50.10.10">
    <property type="match status" value="1"/>
</dbReference>
<protein>
    <submittedName>
        <fullName evidence="2">Glycosyl hydrolase</fullName>
    </submittedName>
</protein>
<keyword evidence="3" id="KW-1185">Reference proteome</keyword>
<accession>A0A2R5F1H1</accession>
<reference evidence="2 3" key="1">
    <citation type="submission" date="2017-08" db="EMBL/GenBank/DDBJ databases">
        <title>Substantial Increase in Enzyme Production by Combined Drug-Resistance Mutations in Paenibacillus agaridevorans.</title>
        <authorList>
            <person name="Tanaka Y."/>
            <person name="Funane K."/>
            <person name="Hosaka T."/>
            <person name="Shiwa Y."/>
            <person name="Fujita N."/>
            <person name="Miyazaki T."/>
            <person name="Yoshikawa H."/>
            <person name="Murakami K."/>
            <person name="Kasahara K."/>
            <person name="Inaoka T."/>
            <person name="Hiraga Y."/>
            <person name="Ochi K."/>
        </authorList>
    </citation>
    <scope>NUCLEOTIDE SEQUENCE [LARGE SCALE GENOMIC DNA]</scope>
    <source>
        <strain evidence="2 3">T-3040</strain>
    </source>
</reference>
<dbReference type="InterPro" id="IPR008928">
    <property type="entry name" value="6-hairpin_glycosidase_sf"/>
</dbReference>
<gene>
    <name evidence="2" type="ORF">PAT3040_04763</name>
</gene>
<name>A0A2R5F1H1_9BACL</name>
<dbReference type="GO" id="GO:0016787">
    <property type="term" value="F:hydrolase activity"/>
    <property type="evidence" value="ECO:0007669"/>
    <property type="project" value="UniProtKB-KW"/>
</dbReference>
<dbReference type="PANTHER" id="PTHR33886:SF8">
    <property type="entry name" value="UNSATURATED RHAMNOGALACTURONAN HYDROLASE (EUROFUNG)"/>
    <property type="match status" value="1"/>
</dbReference>
<proteinExistence type="predicted"/>
<dbReference type="GO" id="GO:0005975">
    <property type="term" value="P:carbohydrate metabolic process"/>
    <property type="evidence" value="ECO:0007669"/>
    <property type="project" value="InterPro"/>
</dbReference>
<evidence type="ECO:0000313" key="2">
    <source>
        <dbReference type="EMBL" id="GBG10053.1"/>
    </source>
</evidence>
<sequence>MMENLKAIAGKVWGHMKKDHSGNWGMDIDKWDWVPGVGVIALLEYGEKTDEAEVRSYLLEWVNRNRDQAAPEPVINAVAPYAIFPVLYKRTGEEWLKEEAARVAKWIVEKAPRTREQAFEHTVTENANFPEQVWADTVFMAVLFLARTATLIGDKAYAEEAQRQVLLHLRLLEDAETGVLFHGWNCAAGDHMSAARWTRANAWIAVGVPMIVKEIEQLVPIEAELRERYRRLMDGLVGFQQPDGLWSTVLDRPDYYREISGSAGIACGLWLAAESGLLPDEEKYAAAARKALHAILPHIDDRGEVGGVSSGTPVMESIEAYNAIPIHPTLYGQGLTLMLLSEAIRRGEAGDE</sequence>
<evidence type="ECO:0000313" key="3">
    <source>
        <dbReference type="Proteomes" id="UP000245202"/>
    </source>
</evidence>